<reference evidence="1 2" key="1">
    <citation type="submission" date="2018-09" db="EMBL/GenBank/DDBJ databases">
        <title>Sphingomonas peninsula sp. nov., isolated from fildes peninsula, Antarctic soil.</title>
        <authorList>
            <person name="Yingchao G."/>
        </authorList>
    </citation>
    <scope>NUCLEOTIDE SEQUENCE [LARGE SCALE GENOMIC DNA]</scope>
    <source>
        <strain evidence="1 2">YZ-8</strain>
    </source>
</reference>
<evidence type="ECO:0000313" key="2">
    <source>
        <dbReference type="Proteomes" id="UP000276254"/>
    </source>
</evidence>
<dbReference type="RefSeq" id="WP_121153675.1">
    <property type="nucleotide sequence ID" value="NZ_CP032829.1"/>
</dbReference>
<keyword evidence="2" id="KW-1185">Reference proteome</keyword>
<sequence length="161" mass="17337">MMIEPSAIVYGSLKIAERLSLIIPVGSAEGTFIVGEKDGALAACFLDANDFGVIPTEKGENWSGLHIRGVSIEVDTASAIDEMYHTPPRGAVIRAADKLFLRGVIQTPNSFKEPYTMVLLDGLPVSGEGTKLGFAKWSIVRWVGNEKEILFEVDVTPALSS</sequence>
<protein>
    <submittedName>
        <fullName evidence="1">Uncharacterized protein</fullName>
    </submittedName>
</protein>
<name>A0A494THW1_SPHPE</name>
<dbReference type="KEGG" id="spha:D3Y57_14390"/>
<dbReference type="EMBL" id="CP032829">
    <property type="protein sequence ID" value="AYJ86912.1"/>
    <property type="molecule type" value="Genomic_DNA"/>
</dbReference>
<dbReference type="OrthoDB" id="6058471at2"/>
<dbReference type="Proteomes" id="UP000276254">
    <property type="component" value="Chromosome"/>
</dbReference>
<proteinExistence type="predicted"/>
<gene>
    <name evidence="1" type="ORF">D3Y57_14390</name>
</gene>
<evidence type="ECO:0000313" key="1">
    <source>
        <dbReference type="EMBL" id="AYJ86912.1"/>
    </source>
</evidence>
<dbReference type="AlphaFoldDB" id="A0A494THW1"/>
<accession>A0A494THW1</accession>
<organism evidence="1 2">
    <name type="scientific">Sphingomonas paeninsulae</name>
    <dbReference type="NCBI Taxonomy" id="2319844"/>
    <lineage>
        <taxon>Bacteria</taxon>
        <taxon>Pseudomonadati</taxon>
        <taxon>Pseudomonadota</taxon>
        <taxon>Alphaproteobacteria</taxon>
        <taxon>Sphingomonadales</taxon>
        <taxon>Sphingomonadaceae</taxon>
        <taxon>Sphingomonas</taxon>
    </lineage>
</organism>